<accession>A0A6D2J171</accession>
<name>A0A6D2J171_9BRAS</name>
<evidence type="ECO:0000313" key="2">
    <source>
        <dbReference type="Proteomes" id="UP000467841"/>
    </source>
</evidence>
<dbReference type="AlphaFoldDB" id="A0A6D2J171"/>
<evidence type="ECO:0000313" key="1">
    <source>
        <dbReference type="EMBL" id="CAA7033630.1"/>
    </source>
</evidence>
<sequence length="89" mass="9667">MLPYLRSVVAQVHRKSLPIGPRRSFSSDPSIGNAPKVGAGEGVSGYFGFKIGGMILGDVVADLMEKEEKAKQDFAEDAEIFAFYMGRKV</sequence>
<dbReference type="EMBL" id="CACVBM020001135">
    <property type="protein sequence ID" value="CAA7033630.1"/>
    <property type="molecule type" value="Genomic_DNA"/>
</dbReference>
<organism evidence="1 2">
    <name type="scientific">Microthlaspi erraticum</name>
    <dbReference type="NCBI Taxonomy" id="1685480"/>
    <lineage>
        <taxon>Eukaryota</taxon>
        <taxon>Viridiplantae</taxon>
        <taxon>Streptophyta</taxon>
        <taxon>Embryophyta</taxon>
        <taxon>Tracheophyta</taxon>
        <taxon>Spermatophyta</taxon>
        <taxon>Magnoliopsida</taxon>
        <taxon>eudicotyledons</taxon>
        <taxon>Gunneridae</taxon>
        <taxon>Pentapetalae</taxon>
        <taxon>rosids</taxon>
        <taxon>malvids</taxon>
        <taxon>Brassicales</taxon>
        <taxon>Brassicaceae</taxon>
        <taxon>Coluteocarpeae</taxon>
        <taxon>Microthlaspi</taxon>
    </lineage>
</organism>
<gene>
    <name evidence="1" type="ORF">MERR_LOCUS20865</name>
</gene>
<reference evidence="1" key="1">
    <citation type="submission" date="2020-01" db="EMBL/GenBank/DDBJ databases">
        <authorList>
            <person name="Mishra B."/>
        </authorList>
    </citation>
    <scope>NUCLEOTIDE SEQUENCE [LARGE SCALE GENOMIC DNA]</scope>
</reference>
<dbReference type="Proteomes" id="UP000467841">
    <property type="component" value="Unassembled WGS sequence"/>
</dbReference>
<proteinExistence type="predicted"/>
<comment type="caution">
    <text evidence="1">The sequence shown here is derived from an EMBL/GenBank/DDBJ whole genome shotgun (WGS) entry which is preliminary data.</text>
</comment>
<keyword evidence="2" id="KW-1185">Reference proteome</keyword>
<protein>
    <submittedName>
        <fullName evidence="1">Uncharacterized protein</fullName>
    </submittedName>
</protein>